<dbReference type="SUPFAM" id="SSF52540">
    <property type="entry name" value="P-loop containing nucleoside triphosphate hydrolases"/>
    <property type="match status" value="2"/>
</dbReference>
<dbReference type="Pfam" id="PF13608">
    <property type="entry name" value="Potyvirid-P3"/>
    <property type="match status" value="1"/>
</dbReference>
<proteinExistence type="inferred from homology"/>
<comment type="subcellular location">
    <subcellularLocation>
        <location evidence="30">Host cytoplasmic vesicle</location>
    </subcellularLocation>
    <subcellularLocation>
        <location evidence="3">Host nucleus</location>
    </subcellularLocation>
    <subcellularLocation>
        <location evidence="4">Virion</location>
    </subcellularLocation>
</comment>
<dbReference type="InterPro" id="IPR043504">
    <property type="entry name" value="Peptidase_S1_PA_chymotrypsin"/>
</dbReference>
<dbReference type="Pfam" id="PF00270">
    <property type="entry name" value="DEAD"/>
    <property type="match status" value="1"/>
</dbReference>
<dbReference type="GO" id="GO:0039694">
    <property type="term" value="P:viral RNA genome replication"/>
    <property type="evidence" value="ECO:0007669"/>
    <property type="project" value="InterPro"/>
</dbReference>
<evidence type="ECO:0000259" key="35">
    <source>
        <dbReference type="PROSITE" id="PS50507"/>
    </source>
</evidence>
<accession>A0A1Z2WQY7</accession>
<evidence type="ECO:0000259" key="39">
    <source>
        <dbReference type="PROSITE" id="PS51744"/>
    </source>
</evidence>
<evidence type="ECO:0000256" key="1">
    <source>
        <dbReference type="ARBA" id="ARBA00000785"/>
    </source>
</evidence>
<dbReference type="PROSITE" id="PS51194">
    <property type="entry name" value="HELICASE_CTER"/>
    <property type="match status" value="1"/>
</dbReference>
<keyword evidence="8" id="KW-0696">RNA-directed RNA polymerase</keyword>
<dbReference type="Pfam" id="PF00851">
    <property type="entry name" value="Peptidase_C6"/>
    <property type="match status" value="1"/>
</dbReference>
<comment type="function">
    <text evidence="29">Has helicase activity. It may be involved in replication.</text>
</comment>
<dbReference type="InterPro" id="IPR001730">
    <property type="entry name" value="Potyv_NIa-pro_dom"/>
</dbReference>
<evidence type="ECO:0000256" key="21">
    <source>
        <dbReference type="ARBA" id="ARBA00022801"/>
    </source>
</evidence>
<evidence type="ECO:0000256" key="3">
    <source>
        <dbReference type="ARBA" id="ARBA00004147"/>
    </source>
</evidence>
<keyword evidence="14" id="KW-1048">Host nucleus</keyword>
<evidence type="ECO:0000256" key="6">
    <source>
        <dbReference type="ARBA" id="ARBA00020107"/>
    </source>
</evidence>
<dbReference type="PANTHER" id="PTHR43519:SF1">
    <property type="entry name" value="ATP-DEPENDENT RNA HELICASE HRPB"/>
    <property type="match status" value="1"/>
</dbReference>
<dbReference type="RefSeq" id="YP_009388623.1">
    <property type="nucleotide sequence ID" value="NC_035134.1"/>
</dbReference>
<dbReference type="InterPro" id="IPR001205">
    <property type="entry name" value="RNA-dir_pol_C"/>
</dbReference>
<keyword evidence="15" id="KW-0945">Host-virus interaction</keyword>
<keyword evidence="23" id="KW-0788">Thiol protease</keyword>
<keyword evidence="42" id="KW-1185">Reference proteome</keyword>
<dbReference type="InterPro" id="IPR001456">
    <property type="entry name" value="HC-pro"/>
</dbReference>
<evidence type="ECO:0000256" key="18">
    <source>
        <dbReference type="ARBA" id="ARBA00022679"/>
    </source>
</evidence>
<dbReference type="GO" id="GO:0006508">
    <property type="term" value="P:proteolysis"/>
    <property type="evidence" value="ECO:0007669"/>
    <property type="project" value="UniProtKB-KW"/>
</dbReference>
<evidence type="ECO:0000313" key="41">
    <source>
        <dbReference type="EMBL" id="ASB15793.1"/>
    </source>
</evidence>
<evidence type="ECO:0000256" key="17">
    <source>
        <dbReference type="ARBA" id="ARBA00022670"/>
    </source>
</evidence>
<evidence type="ECO:0000256" key="33">
    <source>
        <dbReference type="RuleBase" id="RU003351"/>
    </source>
</evidence>
<dbReference type="GO" id="GO:0004386">
    <property type="term" value="F:helicase activity"/>
    <property type="evidence" value="ECO:0007669"/>
    <property type="project" value="UniProtKB-KW"/>
</dbReference>
<dbReference type="InterPro" id="IPR013648">
    <property type="entry name" value="PP_Potyviridae"/>
</dbReference>
<dbReference type="GO" id="GO:0044161">
    <property type="term" value="C:host cell cytoplasmic vesicle"/>
    <property type="evidence" value="ECO:0007669"/>
    <property type="project" value="UniProtKB-SubCell"/>
</dbReference>
<dbReference type="Proteomes" id="UP000202896">
    <property type="component" value="Segment"/>
</dbReference>
<keyword evidence="19" id="KW-0548">Nucleotidyltransferase</keyword>
<keyword evidence="16" id="KW-1090">Inhibition of host innate immune response by virus</keyword>
<dbReference type="InterPro" id="IPR043128">
    <property type="entry name" value="Rev_trsase/Diguanyl_cyclase"/>
</dbReference>
<dbReference type="GO" id="GO:0003968">
    <property type="term" value="F:RNA-directed RNA polymerase activity"/>
    <property type="evidence" value="ECO:0007669"/>
    <property type="project" value="UniProtKB-KW"/>
</dbReference>
<dbReference type="GO" id="GO:0004197">
    <property type="term" value="F:cysteine-type endopeptidase activity"/>
    <property type="evidence" value="ECO:0007669"/>
    <property type="project" value="InterPro"/>
</dbReference>
<sequence length="3168" mass="359616" precursor="true">MACIMIGDMPVNLPAPSVGVQREISSVEMLTKPSFCGWEFAPEPVVRQHHKHLCETSAKLIDEYKQRTNSVFAELERDIAERNKGTVFKLVKRGQWTRVLRLSKEKSRCALRRMWKKESNEFFDSLDVDTIRIAEEAIKHEDYMTQAQWVRQNAVRHKSRKVPKIFKTAKTSVNNLFRSVAKIAQENCIPIEIIGKKKRTFKTKPFMRKNCFFLHLPHMDHKNLKREIRLEPQEEPFFTILARLNTQGYLKASDVTYGHSGLIWKREKVIGERSYLNNTFVLRGGIKQQIFDAQRKYGYSMLKVMRQYSEPGKDFWTGFDRAFIKHRDIPVDGHKCRSVFKVERCGEVAAILGTLLMPSHKITCDECAQSYSNMSFSDIVSNIQRKLPGARNFLSSQYPEFVHLQKFLNVLETTHREGPRNFDTLKAVSRITCENKTVPFMNLETICQKLMLGVHMKPEDLEEAASALLEVTRWAKNRTDVIQGNTLAKFRNKASAKAVMNMNLLCDNQRDKNGNFVWGLRGYHARRLFNNFFKTITSGNEYKEYVNRRSPHTTRKLAIGNLILPLSFEDLRSHMLGEPIERQPLTEACIMRKGSNYEYSVCCVTNDDGTPVESGVIMPVKNHLVVGNTGDSKIIDMPQFGSFRMYMAKDGFCYLNIFLAMLLNVNEEDAKRFTKIIRDDMIPRLGTWPKLKDIAAVCYFLAVMFPDVRSAELPRILVDHKAKTMHVVDSFGSHSTMYHVLKAGTVTQLLSFNSDLVTGEMDEYLVGGFNDPNPRIQSHEITHDVMHKASIKKIIRCVYRPKEMFALIDNHPYILFHGLISPAILRAMHTSGSLEKAVTMWSGNDTSIATAFIKLRSLAKKVSGARNLIDQIQIIEGSAAILYSELCNKSNPSSIHLATLQLLHMIADRSAADEKLREQGFGTHHNEVIAEVEKKYAEMLSNSYRELNFSGKLRYATERAKSFKSAIKFVGQKEVADMTKSCKRFSDSVVSASVTKSQNLTNKLATWRSNINSKFRGFFVNRTLSCISSFVPSCFKLINILAVLTLLSALSANLATFAHERKRLANQVKELNHDQIFDQIESVYSDMVREADGELPKVGDFILRLGKRYPSSVPYMIRQLNSEVVEQGKGPTEQNLEKVIAFMVLLAMFVDANRSDAIASVLNKVKNITTTLSTPVHHQSEFYTKSGSLLTLENVYHQSLDEIADIVDEKNLTIDFDLSTNGKESFGVTDITFRGWWDKQLVENRTIPHYRTGGHFIEFTRANAVQVAVTIAHDSVNSEFLVRGAVGSGKSTALPYHLSMKGQTLLIEPTRPLAENVAMQLRGAPFNTSPTLRMRGMSVFGHTPITVMTSGYALHHFANNILTLNDFKFIIFDECHVLDASAMAFFCLLKEYSYSGKVLKVSATPPGREVDFQTQHPVTVHIEESLSFDQFVAAQGSGSNADVLNKGVNVLVYVASYSEVDSLSRSLINKGYLVTKVDGRTMKSGGTAIETKGSNGKPHFVVATNIIENGVTLDIDVVVDFGLKVVPNLDADNRLVSYAKVPISFGERIQRIGRVGRTKPGHALRIGYTEKGISEIPPMLATEAAFLCFAYSLPVMAHNVVSSILANCTVRQARTMMAFELSPFFTHELVDHTGSLHPEINRILGPYKLRDSELELHSSSIPYGSTQRWLTVREYSRMGCRISCNEDVKIPFYMNGIPDKLYEQIHECVTTFSHQGFPGKLSMSSAAKVSYTLKTDIHSLPRTIAILDRLIQEEQTKHAHFQAMNANICGPHNFSLLGIANSIRKRFLVDHSIKNLEILQRSKAQILEFSKLNIDPSSVEALTGFSSLDLVYHQSKESVSSHLKLKGKWNASKITNDLFIMLFVLIGGCWMLYERFKTAMTEPVYHQGNTKRSRQKLKFRDAYTDKLGREVYGDDGTMEQLFGSAYTKKSKSKGTTKGMGHKTRKFVNMYGFDPTEYNTVRFVDPITGETLDESPITDLNIVQEHFGDIRDKLLEQDVISRQAVLSNPGIHAYYIKNAAKHALKVDLEPHNPRLVCARVATISGFPEREFELRQTGMPQQIDISRVPAVQESVEHEGKAILQGVRDYNSVSNAICRLINDSDGQTQTLYGFGYGPYLIVNRHLFKRNNGTLTIHSKHGEFTVQNTTVLRMHPVKDRDVLIVQLPKDFPPFPMRLSFRHPIIGEKVCMIGANFQQNSIRQTISEPSKTFPKENCNFWCHWIDTQVGQCGLPLVAISDGSIVGLHSLGKVAEGSNYFSSLPDDFKANYLAKPETLEWVKQWRYNPDSIAWGSLTLNRMNKDKTFTPLKDVKDLIMEDVIEQGQDSNSRWVFERINGNLKGYARLDNQLVTKHIVKGRCQYFSEYLAEHAEAEAFFRPLMGAYGPTHLNREAYLKDLMKYSSSIVVGKVDTDLFEIAVQNVITIMEEIGFTQCEYITDAPTVVSSLNLNAAMGARFKGKKRLFFEDMSDEQCEFYVQHSCKRLFTGQMGIWNGSLKAELRPKEKLEQNKTRTFTAAPIDTLLGGKVCVDDFNNKFYALHIKGPWTVGMTKFYKQWDRLLNELPDGWVYSDADGSQFDSSLTPYLINAVLNIRLHFMEEWDLGAQMLSNLYTEIIYTPIATPDGTIVKKHKGNNSGQPSTVVDNSLMVCLAMQYSLLKNGIILDAQRDIIRYFVNGDDLLVAVNPDFEYLYDKFSDNFQELGLNYTFSATTHKSDLWFMSHVGIKRDGIWIPKLEPERIVSILEWDRSTQIEHRLEAICASMIEAWGYDDLLKQIRLFYRWLLNHENIQECYLTGHIPYVAESALRRLYMDEEVNQNVYDSMIRMILDDFDYEDERDAIEHVYHQADSRPSTPKIQKVDAGSSEQESEEKKKKKQGEERLAREAEDQKKNNEEKKKDVEQEIITTVPSTSKQGDDSTSGVNRIWATAPTTGTGVRDRDVGQSTTGTFSLPKMKKIHTGMRLPKSKGKSVLNLDHLLQYLPDPVDLSNTRATQSQYDEWYSRVSLAYGMDEQQMGIIMNGFMVWCIENGTSPNADGMWTMMDGDQQEEYPLKPMIENAKPTLRQIMAHFSDAAEAYIEMRNAREPYMPRYGLKRNLTDMSLARCAFDFYEITRYTPKRVIEAHMQMKAAALSNVKTRMFGLDGSVGNSEENTERHTAHDVNQNLHTLMGVRGI</sequence>
<evidence type="ECO:0000256" key="25">
    <source>
        <dbReference type="ARBA" id="ARBA00022844"/>
    </source>
</evidence>
<feature type="domain" description="Helicase C-terminal" evidence="37">
    <location>
        <begin position="1442"/>
        <end position="1601"/>
    </location>
</feature>
<evidence type="ECO:0000259" key="38">
    <source>
        <dbReference type="PROSITE" id="PS51436"/>
    </source>
</evidence>
<keyword evidence="18" id="KW-0808">Transferase</keyword>
<dbReference type="PROSITE" id="PS51192">
    <property type="entry name" value="HELICASE_ATP_BIND_1"/>
    <property type="match status" value="1"/>
</dbReference>
<dbReference type="GO" id="GO:0052170">
    <property type="term" value="P:symbiont-mediated suppression of host innate immune response"/>
    <property type="evidence" value="ECO:0007669"/>
    <property type="project" value="UniProtKB-KW"/>
</dbReference>
<dbReference type="PRINTS" id="PR00966">
    <property type="entry name" value="NIAPOTYPTASE"/>
</dbReference>
<keyword evidence="25" id="KW-0946">Virion</keyword>
<feature type="domain" description="Peptidase S30" evidence="40">
    <location>
        <begin position="167"/>
        <end position="308"/>
    </location>
</feature>
<comment type="catalytic activity">
    <reaction evidence="2">
        <text>Hydrolyzes a Gly-|-Gly bond at its own C-terminus, commonly in the sequence -Tyr-Xaa-Val-Gly-|-Gly, in the processing of the potyviral polyprotein.</text>
        <dbReference type="EC" id="3.4.22.45"/>
    </reaction>
</comment>
<evidence type="ECO:0000256" key="20">
    <source>
        <dbReference type="ARBA" id="ARBA00022741"/>
    </source>
</evidence>
<keyword evidence="27" id="KW-0899">Viral immunoevasion</keyword>
<dbReference type="GO" id="GO:0019029">
    <property type="term" value="C:helical viral capsid"/>
    <property type="evidence" value="ECO:0007669"/>
    <property type="project" value="UniProtKB-KW"/>
</dbReference>
<feature type="domain" description="Helicase ATP-binding" evidence="36">
    <location>
        <begin position="1271"/>
        <end position="1423"/>
    </location>
</feature>
<comment type="function">
    <text evidence="31">Mediates the cap-independent, EIF4E-dependent translation of viral genomic RNAs. Binds to the cap-binding site of host EIF4E and thus interferes with the host EIF4E-dependent mRNA export and translation. VPg-RNA directly binds EIF4E and is a template for transcription. Also forms trimeric complexes with EIF4E-EIF4G, which are templates for translation.</text>
</comment>
<evidence type="ECO:0000256" key="13">
    <source>
        <dbReference type="ARBA" id="ARBA00022561"/>
    </source>
</evidence>
<dbReference type="SUPFAM" id="SSF56672">
    <property type="entry name" value="DNA/RNA polymerases"/>
    <property type="match status" value="1"/>
</dbReference>
<dbReference type="PROSITE" id="PS50507">
    <property type="entry name" value="RDRP_SSRNA_POS"/>
    <property type="match status" value="1"/>
</dbReference>
<evidence type="ECO:0000256" key="26">
    <source>
        <dbReference type="ARBA" id="ARBA00022953"/>
    </source>
</evidence>
<evidence type="ECO:0000256" key="23">
    <source>
        <dbReference type="ARBA" id="ARBA00022807"/>
    </source>
</evidence>
<feature type="domain" description="Peptidase C4" evidence="38">
    <location>
        <begin position="2077"/>
        <end position="2295"/>
    </location>
</feature>
<dbReference type="Pfam" id="PF01577">
    <property type="entry name" value="Peptidase_S30"/>
    <property type="match status" value="1"/>
</dbReference>
<dbReference type="GO" id="GO:0006351">
    <property type="term" value="P:DNA-templated transcription"/>
    <property type="evidence" value="ECO:0007669"/>
    <property type="project" value="InterPro"/>
</dbReference>
<dbReference type="Pfam" id="PF00680">
    <property type="entry name" value="RdRP_1"/>
    <property type="match status" value="1"/>
</dbReference>
<organism evidence="41 42">
    <name type="scientific">Cucurbit vein banding virus</name>
    <dbReference type="NCBI Taxonomy" id="2005044"/>
    <lineage>
        <taxon>Viruses</taxon>
        <taxon>Riboviria</taxon>
        <taxon>Orthornavirae</taxon>
        <taxon>Pisuviricota</taxon>
        <taxon>Stelpaviricetes</taxon>
        <taxon>Patatavirales</taxon>
        <taxon>Potyviridae</taxon>
        <taxon>Potyvirus</taxon>
        <taxon>Potyvirus cucurbitae</taxon>
    </lineage>
</organism>
<dbReference type="PROSITE" id="PS51744">
    <property type="entry name" value="HC_PRO_CPD"/>
    <property type="match status" value="1"/>
</dbReference>
<evidence type="ECO:0000256" key="29">
    <source>
        <dbReference type="ARBA" id="ARBA00029422"/>
    </source>
</evidence>
<dbReference type="Pfam" id="PF08440">
    <property type="entry name" value="Poty_PP"/>
    <property type="match status" value="1"/>
</dbReference>
<evidence type="ECO:0000256" key="2">
    <source>
        <dbReference type="ARBA" id="ARBA00001848"/>
    </source>
</evidence>
<feature type="compositionally biased region" description="Polar residues" evidence="34">
    <location>
        <begin position="2898"/>
        <end position="2916"/>
    </location>
</feature>
<evidence type="ECO:0000256" key="27">
    <source>
        <dbReference type="ARBA" id="ARBA00023280"/>
    </source>
</evidence>
<dbReference type="InterPro" id="IPR043502">
    <property type="entry name" value="DNA/RNA_pol_sf"/>
</dbReference>
<evidence type="ECO:0000256" key="4">
    <source>
        <dbReference type="ARBA" id="ARBA00004328"/>
    </source>
</evidence>
<keyword evidence="12" id="KW-0597">Phosphoprotein</keyword>
<evidence type="ECO:0000256" key="11">
    <source>
        <dbReference type="ARBA" id="ARBA00022520"/>
    </source>
</evidence>
<dbReference type="GO" id="GO:0042025">
    <property type="term" value="C:host cell nucleus"/>
    <property type="evidence" value="ECO:0007669"/>
    <property type="project" value="UniProtKB-SubCell"/>
</dbReference>
<keyword evidence="24" id="KW-0067">ATP-binding</keyword>
<dbReference type="InterPro" id="IPR001650">
    <property type="entry name" value="Helicase_C-like"/>
</dbReference>
<dbReference type="GO" id="GO:0003723">
    <property type="term" value="F:RNA binding"/>
    <property type="evidence" value="ECO:0007669"/>
    <property type="project" value="InterPro"/>
</dbReference>
<keyword evidence="11" id="KW-0191">Covalent protein-RNA linkage</keyword>
<evidence type="ECO:0000256" key="32">
    <source>
        <dbReference type="PROSITE-ProRule" id="PRU01080"/>
    </source>
</evidence>
<evidence type="ECO:0000256" key="8">
    <source>
        <dbReference type="ARBA" id="ARBA00022484"/>
    </source>
</evidence>
<evidence type="ECO:0000256" key="22">
    <source>
        <dbReference type="ARBA" id="ARBA00022806"/>
    </source>
</evidence>
<dbReference type="Gene3D" id="3.90.70.150">
    <property type="entry name" value="Helper component proteinase"/>
    <property type="match status" value="1"/>
</dbReference>
<keyword evidence="7" id="KW-0941">Suppressor of RNA silencing</keyword>
<evidence type="ECO:0000256" key="19">
    <source>
        <dbReference type="ARBA" id="ARBA00022695"/>
    </source>
</evidence>
<keyword evidence="22" id="KW-0347">Helicase</keyword>
<keyword evidence="20" id="KW-0547">Nucleotide-binding</keyword>
<protein>
    <recommendedName>
        <fullName evidence="6">Genome polyprotein</fullName>
    </recommendedName>
</protein>
<evidence type="ECO:0000256" key="16">
    <source>
        <dbReference type="ARBA" id="ARBA00022632"/>
    </source>
</evidence>
<evidence type="ECO:0000259" key="40">
    <source>
        <dbReference type="PROSITE" id="PS51871"/>
    </source>
</evidence>
<dbReference type="Gene3D" id="3.40.50.300">
    <property type="entry name" value="P-loop containing nucleotide triphosphate hydrolases"/>
    <property type="match status" value="2"/>
</dbReference>
<dbReference type="Pfam" id="PF00767">
    <property type="entry name" value="Poty_coat"/>
    <property type="match status" value="1"/>
</dbReference>
<evidence type="ECO:0000313" key="42">
    <source>
        <dbReference type="Proteomes" id="UP000202896"/>
    </source>
</evidence>
<dbReference type="Pfam" id="PF00863">
    <property type="entry name" value="Peptidase_C4"/>
    <property type="match status" value="1"/>
</dbReference>
<dbReference type="InterPro" id="IPR002540">
    <property type="entry name" value="Pept_S30_P1_potyvir"/>
</dbReference>
<dbReference type="PROSITE" id="PS51871">
    <property type="entry name" value="PV_P1_PRO"/>
    <property type="match status" value="1"/>
</dbReference>
<dbReference type="InterPro" id="IPR042308">
    <property type="entry name" value="HC_PRO_CPD_sf"/>
</dbReference>
<dbReference type="InterPro" id="IPR007094">
    <property type="entry name" value="RNA-dir_pol_PSvirus"/>
</dbReference>
<dbReference type="KEGG" id="vg:33194354"/>
<keyword evidence="10" id="KW-1139">Helical capsid protein</keyword>
<evidence type="ECO:0000256" key="10">
    <source>
        <dbReference type="ARBA" id="ARBA00022497"/>
    </source>
</evidence>
<keyword evidence="13" id="KW-0167">Capsid protein</keyword>
<evidence type="ECO:0000256" key="30">
    <source>
        <dbReference type="ARBA" id="ARBA00034108"/>
    </source>
</evidence>
<dbReference type="InterPro" id="IPR009003">
    <property type="entry name" value="Peptidase_S1_PA"/>
</dbReference>
<evidence type="ECO:0000259" key="36">
    <source>
        <dbReference type="PROSITE" id="PS51192"/>
    </source>
</evidence>
<feature type="active site" description="For helper component proteinase activity" evidence="32">
    <location>
        <position position="726"/>
    </location>
</feature>
<dbReference type="InterPro" id="IPR011545">
    <property type="entry name" value="DEAD/DEAH_box_helicase_dom"/>
</dbReference>
<keyword evidence="21" id="KW-0378">Hydrolase</keyword>
<comment type="function">
    <text evidence="28">Involved in aphid transmission, cell-to-cell and systemis movement, encapsidation of the viral RNA and in the regulation of viral RNA amplification.</text>
</comment>
<evidence type="ECO:0000256" key="34">
    <source>
        <dbReference type="SAM" id="MobiDB-lite"/>
    </source>
</evidence>
<feature type="compositionally biased region" description="Basic and acidic residues" evidence="34">
    <location>
        <begin position="2871"/>
        <end position="2895"/>
    </location>
</feature>
<evidence type="ECO:0000256" key="24">
    <source>
        <dbReference type="ARBA" id="ARBA00022840"/>
    </source>
</evidence>
<keyword evidence="26" id="KW-0693">Viral RNA replication</keyword>
<comment type="similarity">
    <text evidence="5 33">Belongs to the potyviridae genome polyprotein family.</text>
</comment>
<dbReference type="PANTHER" id="PTHR43519">
    <property type="entry name" value="ATP-DEPENDENT RNA HELICASE HRPB"/>
    <property type="match status" value="1"/>
</dbReference>
<evidence type="ECO:0000256" key="5">
    <source>
        <dbReference type="ARBA" id="ARBA00006064"/>
    </source>
</evidence>
<dbReference type="InterPro" id="IPR027417">
    <property type="entry name" value="P-loop_NTPase"/>
</dbReference>
<feature type="active site" description="For helper component proteinase activity" evidence="32">
    <location>
        <position position="653"/>
    </location>
</feature>
<feature type="region of interest" description="Disordered" evidence="34">
    <location>
        <begin position="2840"/>
        <end position="2917"/>
    </location>
</feature>
<dbReference type="GO" id="GO:0005524">
    <property type="term" value="F:ATP binding"/>
    <property type="evidence" value="ECO:0007669"/>
    <property type="project" value="UniProtKB-KW"/>
</dbReference>
<comment type="catalytic activity">
    <reaction evidence="1">
        <text>Hydrolyzes glutaminyl bonds, and activity is further restricted by preferences for the amino acids in P6 - P1' that vary with the species of potyvirus, e.g. Glu-Xaa-Xaa-Tyr-Xaa-Gln-|-(Ser or Gly) for the enzyme from tobacco etch virus. The natural substrate is the viral polyprotein, but other proteins and oligopeptides containing the appropriate consensus sequence are also cleaved.</text>
        <dbReference type="EC" id="3.4.22.44"/>
    </reaction>
</comment>
<dbReference type="Gene3D" id="2.40.10.10">
    <property type="entry name" value="Trypsin-like serine proteases"/>
    <property type="match status" value="2"/>
</dbReference>
<evidence type="ECO:0000256" key="12">
    <source>
        <dbReference type="ARBA" id="ARBA00022553"/>
    </source>
</evidence>
<dbReference type="PROSITE" id="PS51436">
    <property type="entry name" value="POTYVIRUS_NIA_PRO"/>
    <property type="match status" value="1"/>
</dbReference>
<reference evidence="41 42" key="1">
    <citation type="submission" date="2017-02" db="EMBL/GenBank/DDBJ databases">
        <title>Complete genome sequence of a novel potyvirus, identified in cucurbits crops from Argentina.</title>
        <authorList>
            <person name="Perotto M.C."/>
            <person name="Pozzi E.A."/>
            <person name="Celli M.G."/>
            <person name="Conci V.C."/>
        </authorList>
    </citation>
    <scope>NUCLEOTIDE SEQUENCE [LARGE SCALE GENOMIC DNA]</scope>
    <source>
        <strain evidence="41">3.1</strain>
    </source>
</reference>
<dbReference type="CDD" id="cd23175">
    <property type="entry name" value="ps-ssRNAv_Potyviridae_RdRp"/>
    <property type="match status" value="1"/>
</dbReference>
<dbReference type="EMBL" id="KY657266">
    <property type="protein sequence ID" value="ASB15793.1"/>
    <property type="molecule type" value="Genomic_RNA"/>
</dbReference>
<dbReference type="SMART" id="SM00487">
    <property type="entry name" value="DEXDc"/>
    <property type="match status" value="1"/>
</dbReference>
<dbReference type="Pfam" id="PF00271">
    <property type="entry name" value="Helicase_C"/>
    <property type="match status" value="1"/>
</dbReference>
<dbReference type="Gene3D" id="3.30.70.270">
    <property type="match status" value="1"/>
</dbReference>
<dbReference type="SMART" id="SM00490">
    <property type="entry name" value="HELICc"/>
    <property type="match status" value="1"/>
</dbReference>
<evidence type="ECO:0000256" key="15">
    <source>
        <dbReference type="ARBA" id="ARBA00022581"/>
    </source>
</evidence>
<dbReference type="SUPFAM" id="SSF50494">
    <property type="entry name" value="Trypsin-like serine proteases"/>
    <property type="match status" value="1"/>
</dbReference>
<name>A0A1Z2WQY7_9POTV</name>
<dbReference type="GO" id="GO:0005198">
    <property type="term" value="F:structural molecule activity"/>
    <property type="evidence" value="ECO:0007669"/>
    <property type="project" value="InterPro"/>
</dbReference>
<feature type="domain" description="RdRp catalytic" evidence="35">
    <location>
        <begin position="2563"/>
        <end position="2687"/>
    </location>
</feature>
<dbReference type="InterPro" id="IPR039560">
    <property type="entry name" value="Potyvirid-P3"/>
</dbReference>
<dbReference type="GO" id="GO:0016818">
    <property type="term" value="F:hydrolase activity, acting on acid anhydrides, in phosphorus-containing anhydrides"/>
    <property type="evidence" value="ECO:0007669"/>
    <property type="project" value="InterPro"/>
</dbReference>
<evidence type="ECO:0000256" key="7">
    <source>
        <dbReference type="ARBA" id="ARBA00022463"/>
    </source>
</evidence>
<evidence type="ECO:0000259" key="37">
    <source>
        <dbReference type="PROSITE" id="PS51194"/>
    </source>
</evidence>
<feature type="region of interest" description="Disordered" evidence="34">
    <location>
        <begin position="2924"/>
        <end position="2943"/>
    </location>
</feature>
<dbReference type="InterPro" id="IPR031159">
    <property type="entry name" value="HC_PRO_CPD_dom"/>
</dbReference>
<keyword evidence="9" id="KW-1036">Host cytoplasmic vesicle</keyword>
<evidence type="ECO:0000256" key="14">
    <source>
        <dbReference type="ARBA" id="ARBA00022562"/>
    </source>
</evidence>
<keyword evidence="17" id="KW-0645">Protease</keyword>
<dbReference type="InterPro" id="IPR001592">
    <property type="entry name" value="Poty_coat"/>
</dbReference>
<evidence type="ECO:0000256" key="9">
    <source>
        <dbReference type="ARBA" id="ARBA00022488"/>
    </source>
</evidence>
<evidence type="ECO:0000256" key="31">
    <source>
        <dbReference type="ARBA" id="ARBA00045403"/>
    </source>
</evidence>
<dbReference type="GeneID" id="33194354"/>
<feature type="domain" description="Peptidase C6" evidence="39">
    <location>
        <begin position="645"/>
        <end position="767"/>
    </location>
</feature>
<evidence type="ECO:0000256" key="28">
    <source>
        <dbReference type="ARBA" id="ARBA00029405"/>
    </source>
</evidence>
<dbReference type="InterPro" id="IPR014001">
    <property type="entry name" value="Helicase_ATP-bd"/>
</dbReference>